<evidence type="ECO:0000313" key="3">
    <source>
        <dbReference type="Proteomes" id="UP000681967"/>
    </source>
</evidence>
<feature type="transmembrane region" description="Helical" evidence="1">
    <location>
        <begin position="40"/>
        <end position="62"/>
    </location>
</feature>
<keyword evidence="1" id="KW-0472">Membrane</keyword>
<feature type="non-terminal residue" evidence="2">
    <location>
        <position position="1"/>
    </location>
</feature>
<keyword evidence="1" id="KW-0812">Transmembrane</keyword>
<evidence type="ECO:0000313" key="2">
    <source>
        <dbReference type="EMBL" id="CAF5087709.1"/>
    </source>
</evidence>
<feature type="transmembrane region" description="Helical" evidence="1">
    <location>
        <begin position="12"/>
        <end position="28"/>
    </location>
</feature>
<feature type="transmembrane region" description="Helical" evidence="1">
    <location>
        <begin position="101"/>
        <end position="122"/>
    </location>
</feature>
<reference evidence="2" key="1">
    <citation type="submission" date="2021-02" db="EMBL/GenBank/DDBJ databases">
        <authorList>
            <person name="Nowell W R."/>
        </authorList>
    </citation>
    <scope>NUCLEOTIDE SEQUENCE</scope>
</reference>
<feature type="transmembrane region" description="Helical" evidence="1">
    <location>
        <begin position="134"/>
        <end position="153"/>
    </location>
</feature>
<dbReference type="GO" id="GO:0000271">
    <property type="term" value="P:polysaccharide biosynthetic process"/>
    <property type="evidence" value="ECO:0007669"/>
    <property type="project" value="TreeGrafter"/>
</dbReference>
<gene>
    <name evidence="2" type="ORF">BYL167_LOCUS62734</name>
</gene>
<evidence type="ECO:0008006" key="4">
    <source>
        <dbReference type="Google" id="ProtNLM"/>
    </source>
</evidence>
<organism evidence="2 3">
    <name type="scientific">Rotaria magnacalcarata</name>
    <dbReference type="NCBI Taxonomy" id="392030"/>
    <lineage>
        <taxon>Eukaryota</taxon>
        <taxon>Metazoa</taxon>
        <taxon>Spiralia</taxon>
        <taxon>Gnathifera</taxon>
        <taxon>Rotifera</taxon>
        <taxon>Eurotatoria</taxon>
        <taxon>Bdelloidea</taxon>
        <taxon>Philodinida</taxon>
        <taxon>Philodinidae</taxon>
        <taxon>Rotaria</taxon>
    </lineage>
</organism>
<dbReference type="PANTHER" id="PTHR23028">
    <property type="entry name" value="ACETYLTRANSFERASE"/>
    <property type="match status" value="1"/>
</dbReference>
<dbReference type="AlphaFoldDB" id="A0A8S3EV76"/>
<dbReference type="EMBL" id="CAJOBH010235182">
    <property type="protein sequence ID" value="CAF5087709.1"/>
    <property type="molecule type" value="Genomic_DNA"/>
</dbReference>
<feature type="transmembrane region" description="Helical" evidence="1">
    <location>
        <begin position="69"/>
        <end position="89"/>
    </location>
</feature>
<comment type="caution">
    <text evidence="2">The sequence shown here is derived from an EMBL/GenBank/DDBJ whole genome shotgun (WGS) entry which is preliminary data.</text>
</comment>
<proteinExistence type="predicted"/>
<sequence length="154" mass="17679">MYRSTWYKCNELFALIGFVLIIISIVFFDSRYVPPFPNCYTLIPTLGATLIILCGTNSTLVGKLLSIRLLRWVGLISYSAYLWHQPILAFTRLKAYDTSQILPMLIIISIVVLLSGLSYVLIEQPFRNKTRFSRKQIFFGAFISAMFTFILAVF</sequence>
<accession>A0A8S3EV76</accession>
<dbReference type="Proteomes" id="UP000681967">
    <property type="component" value="Unassembled WGS sequence"/>
</dbReference>
<keyword evidence="1" id="KW-1133">Transmembrane helix</keyword>
<dbReference type="PANTHER" id="PTHR23028:SF53">
    <property type="entry name" value="ACYL_TRANSF_3 DOMAIN-CONTAINING PROTEIN"/>
    <property type="match status" value="1"/>
</dbReference>
<dbReference type="GO" id="GO:0016020">
    <property type="term" value="C:membrane"/>
    <property type="evidence" value="ECO:0007669"/>
    <property type="project" value="TreeGrafter"/>
</dbReference>
<protein>
    <recommendedName>
        <fullName evidence="4">Acyltransferase 3 domain-containing protein</fullName>
    </recommendedName>
</protein>
<name>A0A8S3EV76_9BILA</name>
<evidence type="ECO:0000256" key="1">
    <source>
        <dbReference type="SAM" id="Phobius"/>
    </source>
</evidence>
<dbReference type="InterPro" id="IPR050879">
    <property type="entry name" value="Acyltransferase_3"/>
</dbReference>